<evidence type="ECO:0000313" key="2">
    <source>
        <dbReference type="EMBL" id="GJT51494.1"/>
    </source>
</evidence>
<name>A0ABQ5EKX8_9ASTR</name>
<dbReference type="EMBL" id="BQNB010016412">
    <property type="protein sequence ID" value="GJT51494.1"/>
    <property type="molecule type" value="Genomic_DNA"/>
</dbReference>
<gene>
    <name evidence="2" type="ORF">Tco_0977651</name>
</gene>
<sequence length="361" mass="39969">MSEVPQSSSNLSPSSNYGDQFLNISSNTSLVGTVKKTTEAEFKSLLDIQIQQEIPSVLSAPLLDVLVLVIPLHTTPTPLITPLPTPPSTSEAPTITTTVPEPLPAFIQRLSNLERKFKAWTKIDHFEAIEESMQANIINEVKNQLPNFLPKAASDFATPKIKSTIQELLQQTLAFLAQSSSTPGQSSHKAAESLSEYELKTILFDKIDKSRSYMTRDKHQELYNALLNSLGLDDAIASGAVDHDKVLRKRDHGDDQDPNARSDQGKKKRRKGKDFKPSKDKVQTSSSYKCKTQSKPSLTGKTFNADAPVQEPVHEASMDVEEPIMDDVVNDPDQPQDDAAPRKDNATWFKQPPRPETPDPE</sequence>
<organism evidence="2 3">
    <name type="scientific">Tanacetum coccineum</name>
    <dbReference type="NCBI Taxonomy" id="301880"/>
    <lineage>
        <taxon>Eukaryota</taxon>
        <taxon>Viridiplantae</taxon>
        <taxon>Streptophyta</taxon>
        <taxon>Embryophyta</taxon>
        <taxon>Tracheophyta</taxon>
        <taxon>Spermatophyta</taxon>
        <taxon>Magnoliopsida</taxon>
        <taxon>eudicotyledons</taxon>
        <taxon>Gunneridae</taxon>
        <taxon>Pentapetalae</taxon>
        <taxon>asterids</taxon>
        <taxon>campanulids</taxon>
        <taxon>Asterales</taxon>
        <taxon>Asteraceae</taxon>
        <taxon>Asteroideae</taxon>
        <taxon>Anthemideae</taxon>
        <taxon>Anthemidinae</taxon>
        <taxon>Tanacetum</taxon>
    </lineage>
</organism>
<feature type="compositionally biased region" description="Acidic residues" evidence="1">
    <location>
        <begin position="318"/>
        <end position="336"/>
    </location>
</feature>
<comment type="caution">
    <text evidence="2">The sequence shown here is derived from an EMBL/GenBank/DDBJ whole genome shotgun (WGS) entry which is preliminary data.</text>
</comment>
<evidence type="ECO:0000256" key="1">
    <source>
        <dbReference type="SAM" id="MobiDB-lite"/>
    </source>
</evidence>
<reference evidence="2" key="1">
    <citation type="journal article" date="2022" name="Int. J. Mol. Sci.">
        <title>Draft Genome of Tanacetum Coccineum: Genomic Comparison of Closely Related Tanacetum-Family Plants.</title>
        <authorList>
            <person name="Yamashiro T."/>
            <person name="Shiraishi A."/>
            <person name="Nakayama K."/>
            <person name="Satake H."/>
        </authorList>
    </citation>
    <scope>NUCLEOTIDE SEQUENCE</scope>
</reference>
<feature type="region of interest" description="Disordered" evidence="1">
    <location>
        <begin position="247"/>
        <end position="361"/>
    </location>
</feature>
<proteinExistence type="predicted"/>
<protein>
    <submittedName>
        <fullName evidence="2">Uncharacterized protein</fullName>
    </submittedName>
</protein>
<dbReference type="Proteomes" id="UP001151760">
    <property type="component" value="Unassembled WGS sequence"/>
</dbReference>
<feature type="compositionally biased region" description="Basic and acidic residues" evidence="1">
    <location>
        <begin position="247"/>
        <end position="265"/>
    </location>
</feature>
<evidence type="ECO:0000313" key="3">
    <source>
        <dbReference type="Proteomes" id="UP001151760"/>
    </source>
</evidence>
<feature type="compositionally biased region" description="Polar residues" evidence="1">
    <location>
        <begin position="283"/>
        <end position="302"/>
    </location>
</feature>
<reference evidence="2" key="2">
    <citation type="submission" date="2022-01" db="EMBL/GenBank/DDBJ databases">
        <authorList>
            <person name="Yamashiro T."/>
            <person name="Shiraishi A."/>
            <person name="Satake H."/>
            <person name="Nakayama K."/>
        </authorList>
    </citation>
    <scope>NUCLEOTIDE SEQUENCE</scope>
</reference>
<accession>A0ABQ5EKX8</accession>
<keyword evidence="3" id="KW-1185">Reference proteome</keyword>